<comment type="caution">
    <text evidence="8">The sequence shown here is derived from an EMBL/GenBank/DDBJ whole genome shotgun (WGS) entry which is preliminary data.</text>
</comment>
<organism evidence="8 9">
    <name type="scientific">Rhodococcus zopfii</name>
    <dbReference type="NCBI Taxonomy" id="43772"/>
    <lineage>
        <taxon>Bacteria</taxon>
        <taxon>Bacillati</taxon>
        <taxon>Actinomycetota</taxon>
        <taxon>Actinomycetes</taxon>
        <taxon>Mycobacteriales</taxon>
        <taxon>Nocardiaceae</taxon>
        <taxon>Rhodococcus</taxon>
    </lineage>
</organism>
<dbReference type="InterPro" id="IPR014756">
    <property type="entry name" value="Ig_E-set"/>
</dbReference>
<evidence type="ECO:0000256" key="6">
    <source>
        <dbReference type="SAM" id="Phobius"/>
    </source>
</evidence>
<dbReference type="InterPro" id="IPR014755">
    <property type="entry name" value="Cu-Rt/internalin_Ig-like"/>
</dbReference>
<dbReference type="SUPFAM" id="SSF81296">
    <property type="entry name" value="E set domains"/>
    <property type="match status" value="1"/>
</dbReference>
<dbReference type="Gene3D" id="2.60.40.1220">
    <property type="match status" value="1"/>
</dbReference>
<evidence type="ECO:0000256" key="1">
    <source>
        <dbReference type="ARBA" id="ARBA00004196"/>
    </source>
</evidence>
<evidence type="ECO:0000256" key="3">
    <source>
        <dbReference type="ARBA" id="ARBA00022729"/>
    </source>
</evidence>
<dbReference type="EMBL" id="WBMO01000001">
    <property type="protein sequence ID" value="MDV2476148.1"/>
    <property type="molecule type" value="Genomic_DNA"/>
</dbReference>
<evidence type="ECO:0000259" key="7">
    <source>
        <dbReference type="Pfam" id="PF04234"/>
    </source>
</evidence>
<dbReference type="Pfam" id="PF04234">
    <property type="entry name" value="CopC"/>
    <property type="match status" value="1"/>
</dbReference>
<dbReference type="InterPro" id="IPR032694">
    <property type="entry name" value="CopC/D"/>
</dbReference>
<sequence>MSQSRSGLSTDQPWGDTRIHGPRGVVTRIVVVMGILAVVASAAVWGAPAASAHATIVSTTPADGSHADVAPRVVSFDLSEPVTLVDGSVQLIDSEGTRHAWAGNRVEGGGHRIVVVIDGELPGGAYLATAQVISADTHVVSLSSRFTVGSVTRIGDGLEAGASTPGAERYLRYPSKAAVYLGVILSAGLLIAGRWVWPEALSGRRFRIVYRAGAALVIVGLLGRFIVQVAQRAGGLAGVSGSAVGAVLGSRLGIAVVVAVALSTVAFAFPPRTRPAAEIVGYLQAASALVAVTLGGHGGIDGDMAVLVRRDRDPRVCRGGVARRGVLPDCGSPEDHPARSLASGRASSRAPRRCRGGRSSRSSRFGRSKRSSPQPTAWCCSARLRWSPRLWWPGT</sequence>
<name>A0ABU3WQE4_9NOCA</name>
<keyword evidence="6" id="KW-1133">Transmembrane helix</keyword>
<keyword evidence="4" id="KW-0186">Copper</keyword>
<evidence type="ECO:0000313" key="9">
    <source>
        <dbReference type="Proteomes" id="UP001275440"/>
    </source>
</evidence>
<dbReference type="Proteomes" id="UP001275440">
    <property type="component" value="Unassembled WGS sequence"/>
</dbReference>
<dbReference type="InterPro" id="IPR007348">
    <property type="entry name" value="CopC_dom"/>
</dbReference>
<feature type="compositionally biased region" description="Low complexity" evidence="5">
    <location>
        <begin position="339"/>
        <end position="349"/>
    </location>
</feature>
<keyword evidence="6" id="KW-0812">Transmembrane</keyword>
<comment type="subcellular location">
    <subcellularLocation>
        <location evidence="1">Cell envelope</location>
    </subcellularLocation>
</comment>
<accession>A0ABU3WQE4</accession>
<evidence type="ECO:0000256" key="2">
    <source>
        <dbReference type="ARBA" id="ARBA00022723"/>
    </source>
</evidence>
<feature type="transmembrane region" description="Helical" evidence="6">
    <location>
        <begin position="177"/>
        <end position="196"/>
    </location>
</feature>
<evidence type="ECO:0000256" key="5">
    <source>
        <dbReference type="SAM" id="MobiDB-lite"/>
    </source>
</evidence>
<dbReference type="PANTHER" id="PTHR34820">
    <property type="entry name" value="INNER MEMBRANE PROTEIN YEBZ"/>
    <property type="match status" value="1"/>
</dbReference>
<dbReference type="PANTHER" id="PTHR34820:SF4">
    <property type="entry name" value="INNER MEMBRANE PROTEIN YEBZ"/>
    <property type="match status" value="1"/>
</dbReference>
<protein>
    <recommendedName>
        <fullName evidence="7">CopC domain-containing protein</fullName>
    </recommendedName>
</protein>
<feature type="transmembrane region" description="Helical" evidence="6">
    <location>
        <begin position="208"/>
        <end position="227"/>
    </location>
</feature>
<feature type="transmembrane region" description="Helical" evidence="6">
    <location>
        <begin position="25"/>
        <end position="45"/>
    </location>
</feature>
<reference evidence="8 9" key="1">
    <citation type="submission" date="2019-10" db="EMBL/GenBank/DDBJ databases">
        <title>Draft Genome Assembly of Rhodococcus zopfii DSM44189.</title>
        <authorList>
            <person name="Sutton J.M."/>
            <person name="Akob D.M."/>
            <person name="Bushman T.J."/>
        </authorList>
    </citation>
    <scope>NUCLEOTIDE SEQUENCE [LARGE SCALE GENOMIC DNA]</scope>
    <source>
        <strain evidence="8 9">DSM 44189</strain>
    </source>
</reference>
<keyword evidence="9" id="KW-1185">Reference proteome</keyword>
<feature type="region of interest" description="Disordered" evidence="5">
    <location>
        <begin position="328"/>
        <end position="376"/>
    </location>
</feature>
<keyword evidence="2" id="KW-0479">Metal-binding</keyword>
<keyword evidence="6" id="KW-0472">Membrane</keyword>
<gene>
    <name evidence="8" type="ORF">F8M49_13790</name>
</gene>
<evidence type="ECO:0000313" key="8">
    <source>
        <dbReference type="EMBL" id="MDV2476148.1"/>
    </source>
</evidence>
<feature type="domain" description="CopC" evidence="7">
    <location>
        <begin position="53"/>
        <end position="148"/>
    </location>
</feature>
<proteinExistence type="predicted"/>
<evidence type="ECO:0000256" key="4">
    <source>
        <dbReference type="ARBA" id="ARBA00023008"/>
    </source>
</evidence>
<feature type="transmembrane region" description="Helical" evidence="6">
    <location>
        <begin position="247"/>
        <end position="269"/>
    </location>
</feature>
<keyword evidence="3" id="KW-0732">Signal</keyword>